<organism evidence="10 11">
    <name type="scientific">Aplosporella prunicola CBS 121167</name>
    <dbReference type="NCBI Taxonomy" id="1176127"/>
    <lineage>
        <taxon>Eukaryota</taxon>
        <taxon>Fungi</taxon>
        <taxon>Dikarya</taxon>
        <taxon>Ascomycota</taxon>
        <taxon>Pezizomycotina</taxon>
        <taxon>Dothideomycetes</taxon>
        <taxon>Dothideomycetes incertae sedis</taxon>
        <taxon>Botryosphaeriales</taxon>
        <taxon>Aplosporellaceae</taxon>
        <taxon>Aplosporella</taxon>
    </lineage>
</organism>
<evidence type="ECO:0000256" key="8">
    <source>
        <dbReference type="SAM" id="MobiDB-lite"/>
    </source>
</evidence>
<feature type="region of interest" description="Disordered" evidence="8">
    <location>
        <begin position="202"/>
        <end position="334"/>
    </location>
</feature>
<feature type="region of interest" description="Disordered" evidence="8">
    <location>
        <begin position="1"/>
        <end position="127"/>
    </location>
</feature>
<dbReference type="Proteomes" id="UP000799438">
    <property type="component" value="Unassembled WGS sequence"/>
</dbReference>
<dbReference type="RefSeq" id="XP_033399908.1">
    <property type="nucleotide sequence ID" value="XM_033544016.1"/>
</dbReference>
<dbReference type="OrthoDB" id="330772at2759"/>
<keyword evidence="5" id="KW-0804">Transcription</keyword>
<keyword evidence="3" id="KW-0507">mRNA processing</keyword>
<protein>
    <recommendedName>
        <fullName evidence="9">Pinin/SDK/MemA protein domain-containing protein</fullName>
    </recommendedName>
</protein>
<feature type="compositionally biased region" description="Basic and acidic residues" evidence="8">
    <location>
        <begin position="303"/>
        <end position="316"/>
    </location>
</feature>
<dbReference type="GO" id="GO:0008380">
    <property type="term" value="P:RNA splicing"/>
    <property type="evidence" value="ECO:0007669"/>
    <property type="project" value="UniProtKB-KW"/>
</dbReference>
<keyword evidence="4" id="KW-0805">Transcription regulation</keyword>
<keyword evidence="11" id="KW-1185">Reference proteome</keyword>
<proteinExistence type="inferred from homology"/>
<evidence type="ECO:0000256" key="4">
    <source>
        <dbReference type="ARBA" id="ARBA00023015"/>
    </source>
</evidence>
<evidence type="ECO:0000256" key="6">
    <source>
        <dbReference type="ARBA" id="ARBA00023187"/>
    </source>
</evidence>
<feature type="compositionally biased region" description="Pro residues" evidence="8">
    <location>
        <begin position="17"/>
        <end position="26"/>
    </location>
</feature>
<evidence type="ECO:0000313" key="11">
    <source>
        <dbReference type="Proteomes" id="UP000799438"/>
    </source>
</evidence>
<dbReference type="Pfam" id="PF04696">
    <property type="entry name" value="Pinin_SDK_memA"/>
    <property type="match status" value="1"/>
</dbReference>
<feature type="compositionally biased region" description="Low complexity" evidence="8">
    <location>
        <begin position="271"/>
        <end position="286"/>
    </location>
</feature>
<dbReference type="AlphaFoldDB" id="A0A6A6BJJ1"/>
<evidence type="ECO:0000259" key="9">
    <source>
        <dbReference type="Pfam" id="PF04696"/>
    </source>
</evidence>
<feature type="compositionally biased region" description="Basic and acidic residues" evidence="8">
    <location>
        <begin position="107"/>
        <end position="127"/>
    </location>
</feature>
<dbReference type="PANTHER" id="PTHR12707:SF0">
    <property type="entry name" value="PININ"/>
    <property type="match status" value="1"/>
</dbReference>
<dbReference type="GO" id="GO:0071013">
    <property type="term" value="C:catalytic step 2 spliceosome"/>
    <property type="evidence" value="ECO:0007669"/>
    <property type="project" value="TreeGrafter"/>
</dbReference>
<comment type="subcellular location">
    <subcellularLocation>
        <location evidence="1">Nucleus</location>
    </subcellularLocation>
</comment>
<evidence type="ECO:0000256" key="5">
    <source>
        <dbReference type="ARBA" id="ARBA00023163"/>
    </source>
</evidence>
<feature type="compositionally biased region" description="Basic and acidic residues" evidence="8">
    <location>
        <begin position="202"/>
        <end position="229"/>
    </location>
</feature>
<reference evidence="10" key="1">
    <citation type="journal article" date="2020" name="Stud. Mycol.">
        <title>101 Dothideomycetes genomes: a test case for predicting lifestyles and emergence of pathogens.</title>
        <authorList>
            <person name="Haridas S."/>
            <person name="Albert R."/>
            <person name="Binder M."/>
            <person name="Bloem J."/>
            <person name="Labutti K."/>
            <person name="Salamov A."/>
            <person name="Andreopoulos B."/>
            <person name="Baker S."/>
            <person name="Barry K."/>
            <person name="Bills G."/>
            <person name="Bluhm B."/>
            <person name="Cannon C."/>
            <person name="Castanera R."/>
            <person name="Culley D."/>
            <person name="Daum C."/>
            <person name="Ezra D."/>
            <person name="Gonzalez J."/>
            <person name="Henrissat B."/>
            <person name="Kuo A."/>
            <person name="Liang C."/>
            <person name="Lipzen A."/>
            <person name="Lutzoni F."/>
            <person name="Magnuson J."/>
            <person name="Mondo S."/>
            <person name="Nolan M."/>
            <person name="Ohm R."/>
            <person name="Pangilinan J."/>
            <person name="Park H.-J."/>
            <person name="Ramirez L."/>
            <person name="Alfaro M."/>
            <person name="Sun H."/>
            <person name="Tritt A."/>
            <person name="Yoshinaga Y."/>
            <person name="Zwiers L.-H."/>
            <person name="Turgeon B."/>
            <person name="Goodwin S."/>
            <person name="Spatafora J."/>
            <person name="Crous P."/>
            <person name="Grigoriev I."/>
        </authorList>
    </citation>
    <scope>NUCLEOTIDE SEQUENCE</scope>
    <source>
        <strain evidence="10">CBS 121167</strain>
    </source>
</reference>
<feature type="compositionally biased region" description="Basic and acidic residues" evidence="8">
    <location>
        <begin position="63"/>
        <end position="83"/>
    </location>
</feature>
<feature type="domain" description="Pinin/SDK/MemA protein" evidence="9">
    <location>
        <begin position="80"/>
        <end position="195"/>
    </location>
</feature>
<keyword evidence="6" id="KW-0508">mRNA splicing</keyword>
<sequence>MPEDEPIVASAVVVPDAPAPPSPPHDNPPKRRQSSVSEAANKRPRLSIDDTANDASPNGAESKPTEPDRGTDRRRSRQLEERKRGQRLFGALLGTLSQSTSSAAQRRRADIEKKQQEKLKRQAEEFDQNKKERLEELDGIRRREQKKYDEQSMRIRHSNLIAMAHSLKTKTEPALYYLPWELRPEDEAMIKDQVEEAEAIVDKELDEFNRQRDAEREQAAARAEEEKNSDVAMEEADAEAKKKEPSSETVGAEEPTASEPPKSPPVEQDDSTNQATTTTTDADMTAVQEAKTTSPTQAEADEQASKEAELKNKEQQGDDNGEEVLEAEEDTVIY</sequence>
<evidence type="ECO:0000256" key="2">
    <source>
        <dbReference type="ARBA" id="ARBA00010386"/>
    </source>
</evidence>
<feature type="compositionally biased region" description="Low complexity" evidence="8">
    <location>
        <begin position="90"/>
        <end position="104"/>
    </location>
</feature>
<dbReference type="GO" id="GO:0006397">
    <property type="term" value="P:mRNA processing"/>
    <property type="evidence" value="ECO:0007669"/>
    <property type="project" value="UniProtKB-KW"/>
</dbReference>
<accession>A0A6A6BJJ1</accession>
<dbReference type="GeneID" id="54301512"/>
<evidence type="ECO:0000256" key="1">
    <source>
        <dbReference type="ARBA" id="ARBA00004123"/>
    </source>
</evidence>
<keyword evidence="7" id="KW-0539">Nucleus</keyword>
<gene>
    <name evidence="10" type="ORF">K452DRAFT_316920</name>
</gene>
<dbReference type="InterPro" id="IPR039853">
    <property type="entry name" value="Pinin"/>
</dbReference>
<dbReference type="PANTHER" id="PTHR12707">
    <property type="entry name" value="PINN"/>
    <property type="match status" value="1"/>
</dbReference>
<evidence type="ECO:0000313" key="10">
    <source>
        <dbReference type="EMBL" id="KAF2144196.1"/>
    </source>
</evidence>
<dbReference type="InterPro" id="IPR006786">
    <property type="entry name" value="Pinin_SDK_MemA"/>
</dbReference>
<feature type="compositionally biased region" description="Low complexity" evidence="8">
    <location>
        <begin position="7"/>
        <end position="16"/>
    </location>
</feature>
<evidence type="ECO:0000256" key="3">
    <source>
        <dbReference type="ARBA" id="ARBA00022664"/>
    </source>
</evidence>
<name>A0A6A6BJJ1_9PEZI</name>
<evidence type="ECO:0000256" key="7">
    <source>
        <dbReference type="ARBA" id="ARBA00023242"/>
    </source>
</evidence>
<comment type="similarity">
    <text evidence="2">Belongs to the pinin family.</text>
</comment>
<feature type="compositionally biased region" description="Acidic residues" evidence="8">
    <location>
        <begin position="317"/>
        <end position="334"/>
    </location>
</feature>
<dbReference type="EMBL" id="ML995480">
    <property type="protein sequence ID" value="KAF2144196.1"/>
    <property type="molecule type" value="Genomic_DNA"/>
</dbReference>